<evidence type="ECO:0000313" key="4">
    <source>
        <dbReference type="Proteomes" id="UP001517247"/>
    </source>
</evidence>
<evidence type="ECO:0000259" key="2">
    <source>
        <dbReference type="Pfam" id="PF13568"/>
    </source>
</evidence>
<feature type="domain" description="Outer membrane protein beta-barrel" evidence="2">
    <location>
        <begin position="20"/>
        <end position="195"/>
    </location>
</feature>
<dbReference type="EMBL" id="SSHJ02000011">
    <property type="protein sequence ID" value="MFN0257822.1"/>
    <property type="molecule type" value="Genomic_DNA"/>
</dbReference>
<organism evidence="3 4">
    <name type="scientific">Pedobacter ureilyticus</name>
    <dbReference type="NCBI Taxonomy" id="1393051"/>
    <lineage>
        <taxon>Bacteria</taxon>
        <taxon>Pseudomonadati</taxon>
        <taxon>Bacteroidota</taxon>
        <taxon>Sphingobacteriia</taxon>
        <taxon>Sphingobacteriales</taxon>
        <taxon>Sphingobacteriaceae</taxon>
        <taxon>Pedobacter</taxon>
    </lineage>
</organism>
<reference evidence="3 4" key="1">
    <citation type="submission" date="2024-12" db="EMBL/GenBank/DDBJ databases">
        <authorList>
            <person name="Hu S."/>
        </authorList>
    </citation>
    <scope>NUCLEOTIDE SEQUENCE [LARGE SCALE GENOMIC DNA]</scope>
    <source>
        <strain evidence="3 4">THG-T11</strain>
    </source>
</reference>
<accession>A0ABW9JB87</accession>
<comment type="caution">
    <text evidence="3">The sequence shown here is derived from an EMBL/GenBank/DDBJ whole genome shotgun (WGS) entry which is preliminary data.</text>
</comment>
<dbReference type="Pfam" id="PF13568">
    <property type="entry name" value="OMP_b-brl_2"/>
    <property type="match status" value="1"/>
</dbReference>
<sequence length="216" mass="23410">MKKILLLLTLVAGLSVAANAQNKPVFFGIKAGVAFPTIDFSNEIASRNTDSKTSFYVGAIADINISPLFSFQPGLTYIGKGAKFNMRKAMEEIDIDPSDLQGNEIFTFNYSYLELPVNFLANFKVGGGKFFIGAGPYVAYAISANLESTEKDDLEFGSEDGLYRRVEFGINFLGGYTLINGLNLHAGYGLGLTTIQNSSESSSKHKVFSVGLGFNF</sequence>
<name>A0ABW9JB87_9SPHI</name>
<feature type="signal peptide" evidence="1">
    <location>
        <begin position="1"/>
        <end position="20"/>
    </location>
</feature>
<dbReference type="RefSeq" id="WP_138724898.1">
    <property type="nucleotide sequence ID" value="NZ_SSHJ02000011.1"/>
</dbReference>
<feature type="chain" id="PRO_5046993028" evidence="1">
    <location>
        <begin position="21"/>
        <end position="216"/>
    </location>
</feature>
<dbReference type="InterPro" id="IPR025665">
    <property type="entry name" value="Beta-barrel_OMP_2"/>
</dbReference>
<evidence type="ECO:0000256" key="1">
    <source>
        <dbReference type="SAM" id="SignalP"/>
    </source>
</evidence>
<dbReference type="Proteomes" id="UP001517247">
    <property type="component" value="Unassembled WGS sequence"/>
</dbReference>
<protein>
    <submittedName>
        <fullName evidence="3">Porin family protein</fullName>
    </submittedName>
</protein>
<keyword evidence="4" id="KW-1185">Reference proteome</keyword>
<keyword evidence="1" id="KW-0732">Signal</keyword>
<gene>
    <name evidence="3" type="ORF">E6A44_019715</name>
</gene>
<proteinExistence type="predicted"/>
<evidence type="ECO:0000313" key="3">
    <source>
        <dbReference type="EMBL" id="MFN0257822.1"/>
    </source>
</evidence>